<accession>F9W4H9</accession>
<dbReference type="EMBL" id="CAEQ01000558">
    <property type="protein sequence ID" value="CCD12073.1"/>
    <property type="molecule type" value="Genomic_DNA"/>
</dbReference>
<dbReference type="PANTHER" id="PTHR46589:SF1">
    <property type="entry name" value="APOPTOTIC CHROMATIN CONDENSATION INDUCER IN THE NUCLEUS"/>
    <property type="match status" value="1"/>
</dbReference>
<dbReference type="GO" id="GO:0008380">
    <property type="term" value="P:RNA splicing"/>
    <property type="evidence" value="ECO:0007669"/>
    <property type="project" value="TreeGrafter"/>
</dbReference>
<name>F9W4H9_TRYCI</name>
<feature type="region of interest" description="Disordered" evidence="1">
    <location>
        <begin position="1"/>
        <end position="28"/>
    </location>
</feature>
<feature type="compositionally biased region" description="Polar residues" evidence="1">
    <location>
        <begin position="1278"/>
        <end position="1292"/>
    </location>
</feature>
<dbReference type="Proteomes" id="UP000000702">
    <property type="component" value="Unassembled WGS sequence"/>
</dbReference>
<dbReference type="GO" id="GO:0003723">
    <property type="term" value="F:RNA binding"/>
    <property type="evidence" value="ECO:0007669"/>
    <property type="project" value="TreeGrafter"/>
</dbReference>
<feature type="non-terminal residue" evidence="2">
    <location>
        <position position="1808"/>
    </location>
</feature>
<dbReference type="GO" id="GO:0071011">
    <property type="term" value="C:precatalytic spliceosome"/>
    <property type="evidence" value="ECO:0007669"/>
    <property type="project" value="TreeGrafter"/>
</dbReference>
<reference evidence="2 3" key="2">
    <citation type="journal article" date="2012" name="Proc. Natl. Acad. Sci. U.S.A.">
        <title>Antigenic diversity is generated by distinct evolutionary mechanisms in African trypanosome species.</title>
        <authorList>
            <person name="Jackson A.P."/>
            <person name="Berry A."/>
            <person name="Aslett M."/>
            <person name="Allison H.C."/>
            <person name="Burton P."/>
            <person name="Vavrova-Anderson J."/>
            <person name="Brown R."/>
            <person name="Browne H."/>
            <person name="Corton N."/>
            <person name="Hauser H."/>
            <person name="Gamble J."/>
            <person name="Gilderthorp R."/>
            <person name="Marcello L."/>
            <person name="McQuillan J."/>
            <person name="Otto T.D."/>
            <person name="Quail M.A."/>
            <person name="Sanders M.J."/>
            <person name="van Tonder A."/>
            <person name="Ginger M.L."/>
            <person name="Field M.C."/>
            <person name="Barry J.D."/>
            <person name="Hertz-Fowler C."/>
            <person name="Berriman M."/>
        </authorList>
    </citation>
    <scope>NUCLEOTIDE SEQUENCE [LARGE SCALE GENOMIC DNA]</scope>
    <source>
        <strain evidence="2 3">IL3000</strain>
    </source>
</reference>
<feature type="compositionally biased region" description="Basic and acidic residues" evidence="1">
    <location>
        <begin position="1265"/>
        <end position="1276"/>
    </location>
</feature>
<dbReference type="OMA" id="TLHANER"/>
<dbReference type="GO" id="GO:0061574">
    <property type="term" value="C:ASAP complex"/>
    <property type="evidence" value="ECO:0007669"/>
    <property type="project" value="TreeGrafter"/>
</dbReference>
<proteinExistence type="predicted"/>
<comment type="caution">
    <text evidence="2">The sequence shown here is derived from an EMBL/GenBank/DDBJ whole genome shotgun (WGS) entry which is preliminary data.</text>
</comment>
<protein>
    <submittedName>
        <fullName evidence="2">WGS project CAEQ00000000 data, annotated contig 1185</fullName>
    </submittedName>
</protein>
<feature type="compositionally biased region" description="Basic and acidic residues" evidence="1">
    <location>
        <begin position="1246"/>
        <end position="1255"/>
    </location>
</feature>
<keyword evidence="3" id="KW-1185">Reference proteome</keyword>
<dbReference type="InterPro" id="IPR052793">
    <property type="entry name" value="EJC-associated_protein"/>
</dbReference>
<organism evidence="2 3">
    <name type="scientific">Trypanosoma congolense (strain IL3000)</name>
    <dbReference type="NCBI Taxonomy" id="1068625"/>
    <lineage>
        <taxon>Eukaryota</taxon>
        <taxon>Discoba</taxon>
        <taxon>Euglenozoa</taxon>
        <taxon>Kinetoplastea</taxon>
        <taxon>Metakinetoplastina</taxon>
        <taxon>Trypanosomatida</taxon>
        <taxon>Trypanosomatidae</taxon>
        <taxon>Trypanosoma</taxon>
        <taxon>Nannomonas</taxon>
    </lineage>
</organism>
<feature type="compositionally biased region" description="Polar residues" evidence="1">
    <location>
        <begin position="1224"/>
        <end position="1244"/>
    </location>
</feature>
<gene>
    <name evidence="2" type="ORF">TCIL3000_0_29920</name>
</gene>
<evidence type="ECO:0000256" key="1">
    <source>
        <dbReference type="SAM" id="MobiDB-lite"/>
    </source>
</evidence>
<evidence type="ECO:0000313" key="3">
    <source>
        <dbReference type="Proteomes" id="UP000000702"/>
    </source>
</evidence>
<feature type="region of interest" description="Disordered" evidence="1">
    <location>
        <begin position="65"/>
        <end position="84"/>
    </location>
</feature>
<feature type="compositionally biased region" description="Basic and acidic residues" evidence="1">
    <location>
        <begin position="1798"/>
        <end position="1808"/>
    </location>
</feature>
<feature type="compositionally biased region" description="Polar residues" evidence="1">
    <location>
        <begin position="1202"/>
        <end position="1215"/>
    </location>
</feature>
<evidence type="ECO:0000313" key="2">
    <source>
        <dbReference type="EMBL" id="CCD12073.1"/>
    </source>
</evidence>
<dbReference type="PANTHER" id="PTHR46589">
    <property type="entry name" value="APOPTOTIC CHROMATIN CONDENSATION INDUCER IN THE NUCLEUS"/>
    <property type="match status" value="1"/>
</dbReference>
<feature type="region of interest" description="Disordered" evidence="1">
    <location>
        <begin position="1190"/>
        <end position="1808"/>
    </location>
</feature>
<feature type="compositionally biased region" description="Basic and acidic residues" evidence="1">
    <location>
        <begin position="8"/>
        <end position="25"/>
    </location>
</feature>
<sequence length="1808" mass="208724">MSEALPIIRKEDDRPSVQGTREPRQWRTARRVCSSAGSQEAYKKMIADVRMQFLTPTVGPLATKLPGISVPNPPSSSPVSRLSRSLRSTVRDRATVEKHEEGDVYSPSLLVLEQSGREHIIEDEAWERQVLKQMMVVHYVTFVLREELNELEIAERDGRGILTFEEERERHWLQNESETCQLLNACKAALLAKEEKKKRLQENEALYRMRSMGDAESYCRTTREEPDAERILQEYMKLKGMSDDNLLSSPPPERNTYSKSKWVNPITAQRNSPPVVRVQPLSNICDALGIAAYMDLLDKHSQGRRMLVEREEEDYKIIMMHFEEQASLLLTWQHKRMHLERLMYWRAQNEERRRKHRLAVEAEVLKPGKHAASQEMELTVQETEFRDMITTEEAFHRAELWEIRNRRVLHIREGVIVSGLERGLLSIVNEEFEERQELLQDMENSGRCLILKAWEREVAELVPAYVKALSTLDKIWKKYPKEVVAVQSAFRRFKAGRLGWRRTHREVGSIIRERRDKAKIDRGRRILQEFKAELAAEYAAVECELHKIREVNFEDLFNREYNQRLVLYTEEEWRISGIRRAHYKGLNEAYFAPRLEGFVTEEVDGRRCIDVEEEFVRTKLLEAFDRCVRLVKAKQHVQVREERRREAIKKDEEFFFLEISSQEMDGREFIRILILNHVAQQAAERESLINRLLVAREAEEMYMYVKFTKLHWNFKRIKLEMEAEDPAPRAQFAKDCTASLLNCFVEGALSFLDSYQGCLIREHSRTVCMCRVGVMVEHEEEARHLICLSERRIFPEITSQAYQEQSTKLRRLVRKVKAAECIKQFYKKYKKGLVGRSGRCKYLREAFAVMKEKAELEEISVQQRSDIHRCRESLQRAVAMDAYFKHRRLALELDVLETKAEPRERAELEAQQEMIFNFLVHSRSSTNTPAVDKFTTLRQEESYGRVKIRGEWQKGFENIYYPKKKQFVEEVMAVIVQRRWRRLLMQKHQRIMLEARMNEMVQLEALNRGALEVSEITERFVQIVKPMEGTLFLRTYLKHDVSRFLHEMCFRISFEEGIQEEEWRNRMLLLWRMRNNYKENVIEVEERTERAKMQRIEFYGGIDKVEIIDDETALRTTLCNERLFFLLRMLIKMERAIRQEVQRTCFISFLDVAEQHSRKALHMEHINSLKESIKTRYIERSSANFKKHQIDGFSEDDDKSQPCDSNNSGSLQESSEALIDSDTPIENTGNSSTNVVQTNDIPETTENEHLNRESEPASISTSTTEEQHAESVDKNKQPHSNCQDNNRSQETLKINPPPTTSEEGVAEDQQEKQAPEEGVAEDQQEKQAPEEGAAEDQQEKQAPEEGAADDQQQKQAPEEGAAEDQQEKQAPEEGVAEDQQEKQAPEEGVAEDQQEKQAPEEGVAEDQQEKQAPEEGAADDQQEKQAPEEGAAEDQQEKQAPEEGVAEDQQEKQAPEEGVAEDQQEKQAPEEGVAEDQQEKQAPEEGVAEDQQEKQAPEEGVAEDQQEKQAPEEGVAEDQQEKQAPEEGVAEDQQEKQAPEEGVAEDQQEKQAPEEGVAEDQQEKQAPEEGVAEDQQEKQAPEEGAAEDQQEKQAPEEGAADDQQEKQAPEEGAADDQQEKQAPEEGAAEDQQEKQAPEEGVAEDQQEKQAPEEGVAEDQQEKQAPEEGVVEDQQEKQAPEEGVVEDQQKQAPEEGVVEDQQQKQAPEEGVVEDQQEKQAPEEGVVEDQQEKQAPEEGVAEDQQEKQAPEEGVAEDQQEKQAPEEGVAEDQQEKQAPEEGVAEDQQEKQAPEEGVAEDQQEKQAPEEGV</sequence>
<reference evidence="3" key="1">
    <citation type="submission" date="2011-07" db="EMBL/GenBank/DDBJ databases">
        <title>Divergent evolution of antigenic variation in African trypanosomes.</title>
        <authorList>
            <person name="Jackson A.P."/>
            <person name="Berry A."/>
            <person name="Allison H.C."/>
            <person name="Burton P."/>
            <person name="Anderson J."/>
            <person name="Aslett M."/>
            <person name="Brown R."/>
            <person name="Corton N."/>
            <person name="Harris D."/>
            <person name="Hauser H."/>
            <person name="Gamble J."/>
            <person name="Gilderthorp R."/>
            <person name="McQuillan J."/>
            <person name="Quail M.A."/>
            <person name="Sanders M."/>
            <person name="Van Tonder A."/>
            <person name="Ginger M.L."/>
            <person name="Donelson J.E."/>
            <person name="Field M.C."/>
            <person name="Barry J.D."/>
            <person name="Berriman M."/>
            <person name="Hertz-Fowler C."/>
        </authorList>
    </citation>
    <scope>NUCLEOTIDE SEQUENCE [LARGE SCALE GENOMIC DNA]</scope>
    <source>
        <strain evidence="3">IL3000</strain>
    </source>
</reference>